<evidence type="ECO:0000256" key="9">
    <source>
        <dbReference type="ARBA" id="ARBA00022842"/>
    </source>
</evidence>
<evidence type="ECO:0000256" key="7">
    <source>
        <dbReference type="ARBA" id="ARBA00022833"/>
    </source>
</evidence>
<dbReference type="SUPFAM" id="SSF53067">
    <property type="entry name" value="Actin-like ATPase domain"/>
    <property type="match status" value="1"/>
</dbReference>
<keyword evidence="6" id="KW-0418">Kinase</keyword>
<proteinExistence type="inferred from homology"/>
<evidence type="ECO:0000256" key="12">
    <source>
        <dbReference type="ARBA" id="ARBA00048451"/>
    </source>
</evidence>
<dbReference type="Pfam" id="PF00480">
    <property type="entry name" value="ROK"/>
    <property type="match status" value="1"/>
</dbReference>
<evidence type="ECO:0000256" key="4">
    <source>
        <dbReference type="ARBA" id="ARBA00022723"/>
    </source>
</evidence>
<keyword evidence="4" id="KW-0479">Metal-binding</keyword>
<evidence type="ECO:0000256" key="8">
    <source>
        <dbReference type="ARBA" id="ARBA00022840"/>
    </source>
</evidence>
<dbReference type="PANTHER" id="PTHR42742:SF3">
    <property type="entry name" value="FRUCTOKINASE"/>
    <property type="match status" value="1"/>
</dbReference>
<organism evidence="13 14">
    <name type="scientific">Sphingomonas glacialis</name>
    <dbReference type="NCBI Taxonomy" id="658225"/>
    <lineage>
        <taxon>Bacteria</taxon>
        <taxon>Pseudomonadati</taxon>
        <taxon>Pseudomonadota</taxon>
        <taxon>Alphaproteobacteria</taxon>
        <taxon>Sphingomonadales</taxon>
        <taxon>Sphingomonadaceae</taxon>
        <taxon>Sphingomonas</taxon>
    </lineage>
</organism>
<dbReference type="PANTHER" id="PTHR42742">
    <property type="entry name" value="TRANSCRIPTIONAL REPRESSOR MPRA"/>
    <property type="match status" value="1"/>
</dbReference>
<evidence type="ECO:0000256" key="6">
    <source>
        <dbReference type="ARBA" id="ARBA00022777"/>
    </source>
</evidence>
<dbReference type="EC" id="2.7.1.4" evidence="11"/>
<dbReference type="FunFam" id="3.30.420.40:FF:000153">
    <property type="entry name" value="Putative fructokinase"/>
    <property type="match status" value="1"/>
</dbReference>
<dbReference type="InterPro" id="IPR043129">
    <property type="entry name" value="ATPase_NBD"/>
</dbReference>
<evidence type="ECO:0000313" key="14">
    <source>
        <dbReference type="Proteomes" id="UP000319931"/>
    </source>
</evidence>
<evidence type="ECO:0000256" key="2">
    <source>
        <dbReference type="ARBA" id="ARBA00006479"/>
    </source>
</evidence>
<comment type="similarity">
    <text evidence="2">Belongs to the ROK (NagC/XylR) family.</text>
</comment>
<evidence type="ECO:0000256" key="1">
    <source>
        <dbReference type="ARBA" id="ARBA00001946"/>
    </source>
</evidence>
<keyword evidence="7" id="KW-0862">Zinc</keyword>
<keyword evidence="14" id="KW-1185">Reference proteome</keyword>
<evidence type="ECO:0000256" key="10">
    <source>
        <dbReference type="ARBA" id="ARBA00023277"/>
    </source>
</evidence>
<keyword evidence="5" id="KW-0547">Nucleotide-binding</keyword>
<dbReference type="Proteomes" id="UP000319931">
    <property type="component" value="Unassembled WGS sequence"/>
</dbReference>
<reference evidence="13 14" key="1">
    <citation type="journal article" date="2019" name="Environ. Microbiol.">
        <title>Species interactions and distinct microbial communities in high Arctic permafrost affected cryosols are associated with the CH4 and CO2 gas fluxes.</title>
        <authorList>
            <person name="Altshuler I."/>
            <person name="Hamel J."/>
            <person name="Turney S."/>
            <person name="Magnuson E."/>
            <person name="Levesque R."/>
            <person name="Greer C."/>
            <person name="Whyte L.G."/>
        </authorList>
    </citation>
    <scope>NUCLEOTIDE SEQUENCE [LARGE SCALE GENOMIC DNA]</scope>
    <source>
        <strain evidence="13 14">E6.1</strain>
    </source>
</reference>
<dbReference type="GO" id="GO:0046872">
    <property type="term" value="F:metal ion binding"/>
    <property type="evidence" value="ECO:0007669"/>
    <property type="project" value="UniProtKB-KW"/>
</dbReference>
<dbReference type="EMBL" id="RCZC01000002">
    <property type="protein sequence ID" value="TPG54418.1"/>
    <property type="molecule type" value="Genomic_DNA"/>
</dbReference>
<dbReference type="PROSITE" id="PS01125">
    <property type="entry name" value="ROK"/>
    <property type="match status" value="1"/>
</dbReference>
<keyword evidence="10" id="KW-0119">Carbohydrate metabolism</keyword>
<evidence type="ECO:0000256" key="5">
    <source>
        <dbReference type="ARBA" id="ARBA00022741"/>
    </source>
</evidence>
<evidence type="ECO:0000256" key="3">
    <source>
        <dbReference type="ARBA" id="ARBA00022679"/>
    </source>
</evidence>
<name>A0A502FY27_9SPHN</name>
<dbReference type="GO" id="GO:0008865">
    <property type="term" value="F:fructokinase activity"/>
    <property type="evidence" value="ECO:0007669"/>
    <property type="project" value="UniProtKB-EC"/>
</dbReference>
<dbReference type="CDD" id="cd24067">
    <property type="entry name" value="ASKHA_NBD_ROK_BsFRK-like"/>
    <property type="match status" value="1"/>
</dbReference>
<comment type="catalytic activity">
    <reaction evidence="12">
        <text>D-fructose + ATP = D-fructose 6-phosphate + ADP + H(+)</text>
        <dbReference type="Rhea" id="RHEA:16125"/>
        <dbReference type="ChEBI" id="CHEBI:15378"/>
        <dbReference type="ChEBI" id="CHEBI:30616"/>
        <dbReference type="ChEBI" id="CHEBI:37721"/>
        <dbReference type="ChEBI" id="CHEBI:61527"/>
        <dbReference type="ChEBI" id="CHEBI:456216"/>
        <dbReference type="EC" id="2.7.1.4"/>
    </reaction>
</comment>
<keyword evidence="9" id="KW-0460">Magnesium</keyword>
<dbReference type="AlphaFoldDB" id="A0A502FY27"/>
<evidence type="ECO:0000256" key="11">
    <source>
        <dbReference type="ARBA" id="ARBA00038887"/>
    </source>
</evidence>
<dbReference type="InterPro" id="IPR000600">
    <property type="entry name" value="ROK"/>
</dbReference>
<sequence length="296" mass="30040">MSAPLIAGVELGGTKVICVLASGPNDVRDRVQIPTTTPDETLGAVEDVLRRWSGYDALGIASFGPVSLDRSAATYGFITSTPKPGWSDTDVAMRLATVAGVPLGFDSDVNGAALGEGRWGAAHDVADHAYMTVGTGVGVGLVLGGAPVSGMTHAELGHVRPVRMAGDGWAGSCPFHGDCVEGLVSGPAIRARTGTAAQDLAARDPVWETVAHTLAQLCHTLVLTGIPRRIVMGGGVVVGVPHLLPEIRTRLVASLGGYVAAPALLPIDDFVVPAGLGGMAGPLGAVQLGVLALERG</sequence>
<evidence type="ECO:0000313" key="13">
    <source>
        <dbReference type="EMBL" id="TPG54418.1"/>
    </source>
</evidence>
<gene>
    <name evidence="13" type="ORF">EAH76_07055</name>
</gene>
<dbReference type="Gene3D" id="3.30.420.40">
    <property type="match status" value="2"/>
</dbReference>
<comment type="caution">
    <text evidence="13">The sequence shown here is derived from an EMBL/GenBank/DDBJ whole genome shotgun (WGS) entry which is preliminary data.</text>
</comment>
<dbReference type="RefSeq" id="WP_140849496.1">
    <property type="nucleotide sequence ID" value="NZ_RCZC01000002.1"/>
</dbReference>
<dbReference type="OrthoDB" id="9783435at2"/>
<dbReference type="InterPro" id="IPR051804">
    <property type="entry name" value="Carb_Metab_Reg_Kinase/Isom"/>
</dbReference>
<comment type="cofactor">
    <cofactor evidence="1">
        <name>Mg(2+)</name>
        <dbReference type="ChEBI" id="CHEBI:18420"/>
    </cofactor>
</comment>
<accession>A0A502FY27</accession>
<dbReference type="GO" id="GO:0005524">
    <property type="term" value="F:ATP binding"/>
    <property type="evidence" value="ECO:0007669"/>
    <property type="project" value="UniProtKB-KW"/>
</dbReference>
<keyword evidence="8" id="KW-0067">ATP-binding</keyword>
<protein>
    <recommendedName>
        <fullName evidence="11">fructokinase</fullName>
        <ecNumber evidence="11">2.7.1.4</ecNumber>
    </recommendedName>
</protein>
<dbReference type="InterPro" id="IPR049874">
    <property type="entry name" value="ROK_cs"/>
</dbReference>
<keyword evidence="3" id="KW-0808">Transferase</keyword>